<reference evidence="1 2" key="1">
    <citation type="submission" date="2016-01" db="EMBL/GenBank/DDBJ databases">
        <title>The new phylogeny of the genus Mycobacterium.</title>
        <authorList>
            <person name="Tarcisio F."/>
            <person name="Conor M."/>
            <person name="Antonella G."/>
            <person name="Elisabetta G."/>
            <person name="Giulia F.S."/>
            <person name="Sara T."/>
            <person name="Anna F."/>
            <person name="Clotilde B."/>
            <person name="Roberto B."/>
            <person name="Veronica D.S."/>
            <person name="Fabio R."/>
            <person name="Monica P."/>
            <person name="Olivier J."/>
            <person name="Enrico T."/>
            <person name="Nicola S."/>
        </authorList>
    </citation>
    <scope>NUCLEOTIDE SEQUENCE [LARGE SCALE GENOMIC DNA]</scope>
    <source>
        <strain evidence="1 2">DSM 45731</strain>
    </source>
</reference>
<organism evidence="1 2">
    <name type="scientific">Mycobacterium fragae</name>
    <dbReference type="NCBI Taxonomy" id="1260918"/>
    <lineage>
        <taxon>Bacteria</taxon>
        <taxon>Bacillati</taxon>
        <taxon>Actinomycetota</taxon>
        <taxon>Actinomycetes</taxon>
        <taxon>Mycobacteriales</taxon>
        <taxon>Mycobacteriaceae</taxon>
        <taxon>Mycobacterium</taxon>
    </lineage>
</organism>
<accession>A0A1X1UQU8</accession>
<evidence type="ECO:0008006" key="3">
    <source>
        <dbReference type="Google" id="ProtNLM"/>
    </source>
</evidence>
<keyword evidence="2" id="KW-1185">Reference proteome</keyword>
<proteinExistence type="predicted"/>
<dbReference type="InterPro" id="IPR022536">
    <property type="entry name" value="EspC"/>
</dbReference>
<name>A0A1X1UQU8_9MYCO</name>
<dbReference type="AlphaFoldDB" id="A0A1X1UQU8"/>
<protein>
    <recommendedName>
        <fullName evidence="3">ESX-1 secretion-associated protein</fullName>
    </recommendedName>
</protein>
<dbReference type="RefSeq" id="WP_085198345.1">
    <property type="nucleotide sequence ID" value="NZ_JACKVI010000014.1"/>
</dbReference>
<dbReference type="EMBL" id="LQOW01000025">
    <property type="protein sequence ID" value="ORV59214.1"/>
    <property type="molecule type" value="Genomic_DNA"/>
</dbReference>
<gene>
    <name evidence="1" type="ORF">AWC06_17765</name>
</gene>
<sequence length="100" mass="10500">MGQRDAFVDAASVRAVARRFDGTADLIDSAARIQLRRLAFDGATAGQAHAAHGDALRLALDRLSQELAQWARATAEIATALRGGAEHYAEADLSAAARIG</sequence>
<dbReference type="OrthoDB" id="4763847at2"/>
<dbReference type="STRING" id="1260918.AWC06_17765"/>
<dbReference type="GO" id="GO:0009306">
    <property type="term" value="P:protein secretion"/>
    <property type="evidence" value="ECO:0007669"/>
    <property type="project" value="InterPro"/>
</dbReference>
<dbReference type="Proteomes" id="UP000194000">
    <property type="component" value="Unassembled WGS sequence"/>
</dbReference>
<comment type="caution">
    <text evidence="1">The sequence shown here is derived from an EMBL/GenBank/DDBJ whole genome shotgun (WGS) entry which is preliminary data.</text>
</comment>
<dbReference type="Pfam" id="PF10824">
    <property type="entry name" value="T7SS_ESX_EspC"/>
    <property type="match status" value="1"/>
</dbReference>
<evidence type="ECO:0000313" key="1">
    <source>
        <dbReference type="EMBL" id="ORV59214.1"/>
    </source>
</evidence>
<evidence type="ECO:0000313" key="2">
    <source>
        <dbReference type="Proteomes" id="UP000194000"/>
    </source>
</evidence>